<feature type="compositionally biased region" description="Basic and acidic residues" evidence="1">
    <location>
        <begin position="82"/>
        <end position="95"/>
    </location>
</feature>
<dbReference type="AlphaFoldDB" id="A0A1A9B4F6"/>
<keyword evidence="3" id="KW-1185">Reference proteome</keyword>
<evidence type="ECO:0000313" key="2">
    <source>
        <dbReference type="EMBL" id="SBT63941.1"/>
    </source>
</evidence>
<dbReference type="PROSITE" id="PS51257">
    <property type="entry name" value="PROKAR_LIPOPROTEIN"/>
    <property type="match status" value="1"/>
</dbReference>
<organism evidence="2 3">
    <name type="scientific">Micromonospora sediminicola</name>
    <dbReference type="NCBI Taxonomy" id="946078"/>
    <lineage>
        <taxon>Bacteria</taxon>
        <taxon>Bacillati</taxon>
        <taxon>Actinomycetota</taxon>
        <taxon>Actinomycetes</taxon>
        <taxon>Micromonosporales</taxon>
        <taxon>Micromonosporaceae</taxon>
        <taxon>Micromonospora</taxon>
    </lineage>
</organism>
<feature type="region of interest" description="Disordered" evidence="1">
    <location>
        <begin position="82"/>
        <end position="131"/>
    </location>
</feature>
<dbReference type="OrthoDB" id="3234360at2"/>
<accession>A0A1A9B4F6</accession>
<name>A0A1A9B4F6_9ACTN</name>
<sequence>MPRAWKVCSGPGPTGSGCVEAVPAGRCPDCVARAEAARGTAGERGYDHRHRRRFRRRVLRKEPLCVCTDRGHGHGDQCLRPSRHADHWPRDRRDLVAAGDDPNDPARGRGLCGPCHAKHTAAEQPGGWNQR</sequence>
<dbReference type="STRING" id="946078.GA0070622_0909"/>
<gene>
    <name evidence="2" type="ORF">GA0070622_0909</name>
</gene>
<proteinExistence type="predicted"/>
<evidence type="ECO:0000256" key="1">
    <source>
        <dbReference type="SAM" id="MobiDB-lite"/>
    </source>
</evidence>
<dbReference type="Proteomes" id="UP000199558">
    <property type="component" value="Unassembled WGS sequence"/>
</dbReference>
<protein>
    <submittedName>
        <fullName evidence="2">5-methylcytosine-specific restriction enzyme A</fullName>
    </submittedName>
</protein>
<dbReference type="EMBL" id="FLRH01000003">
    <property type="protein sequence ID" value="SBT63941.1"/>
    <property type="molecule type" value="Genomic_DNA"/>
</dbReference>
<evidence type="ECO:0000313" key="3">
    <source>
        <dbReference type="Proteomes" id="UP000199558"/>
    </source>
</evidence>
<reference evidence="3" key="1">
    <citation type="submission" date="2016-06" db="EMBL/GenBank/DDBJ databases">
        <authorList>
            <person name="Varghese N."/>
            <person name="Submissions Spin"/>
        </authorList>
    </citation>
    <scope>NUCLEOTIDE SEQUENCE [LARGE SCALE GENOMIC DNA]</scope>
    <source>
        <strain evidence="3">DSM 45794</strain>
    </source>
</reference>